<feature type="domain" description="Pyruvate flavodoxin/ferredoxin oxidoreductase pyrimidine binding" evidence="3">
    <location>
        <begin position="215"/>
        <end position="454"/>
    </location>
</feature>
<evidence type="ECO:0000259" key="2">
    <source>
        <dbReference type="Pfam" id="PF01558"/>
    </source>
</evidence>
<dbReference type="PANTHER" id="PTHR32154:SF20">
    <property type="entry name" value="2-OXOGLUTARATE OXIDOREDUCTASE SUBUNIT KORA"/>
    <property type="match status" value="1"/>
</dbReference>
<dbReference type="FunFam" id="3.40.50.970:FF:000022">
    <property type="entry name" value="2-oxoglutarate ferredoxin oxidoreductase alpha subunit"/>
    <property type="match status" value="1"/>
</dbReference>
<dbReference type="AlphaFoldDB" id="A0A1G2C0L2"/>
<dbReference type="InterPro" id="IPR019752">
    <property type="entry name" value="Pyrv/ketoisovalerate_OxRed_cat"/>
</dbReference>
<dbReference type="GO" id="GO:0016903">
    <property type="term" value="F:oxidoreductase activity, acting on the aldehyde or oxo group of donors"/>
    <property type="evidence" value="ECO:0007669"/>
    <property type="project" value="InterPro"/>
</dbReference>
<dbReference type="InterPro" id="IPR002880">
    <property type="entry name" value="Pyrv_Fd/Flavodoxin_OxRdtase_N"/>
</dbReference>
<dbReference type="Gene3D" id="3.40.50.920">
    <property type="match status" value="1"/>
</dbReference>
<feature type="domain" description="Pyruvate/ketoisovalerate oxidoreductase catalytic" evidence="2">
    <location>
        <begin position="17"/>
        <end position="180"/>
    </location>
</feature>
<protein>
    <recommendedName>
        <fullName evidence="6">2-oxoacid:ferredoxin oxidoreductase subunit alpha</fullName>
    </recommendedName>
</protein>
<dbReference type="Pfam" id="PF01855">
    <property type="entry name" value="POR_N"/>
    <property type="match status" value="1"/>
</dbReference>
<dbReference type="Pfam" id="PF01558">
    <property type="entry name" value="POR"/>
    <property type="match status" value="1"/>
</dbReference>
<organism evidence="4 5">
    <name type="scientific">Candidatus Komeilibacteria bacterium RIFOXYC1_FULL_37_11</name>
    <dbReference type="NCBI Taxonomy" id="1798555"/>
    <lineage>
        <taxon>Bacteria</taxon>
        <taxon>Candidatus Komeiliibacteriota</taxon>
    </lineage>
</organism>
<dbReference type="CDD" id="cd07034">
    <property type="entry name" value="TPP_PYR_PFOR_IOR-alpha_like"/>
    <property type="match status" value="1"/>
</dbReference>
<dbReference type="SUPFAM" id="SSF52518">
    <property type="entry name" value="Thiamin diphosphate-binding fold (THDP-binding)"/>
    <property type="match status" value="1"/>
</dbReference>
<keyword evidence="1" id="KW-0560">Oxidoreductase</keyword>
<dbReference type="EMBL" id="MHKQ01000012">
    <property type="protein sequence ID" value="OGY94110.1"/>
    <property type="molecule type" value="Genomic_DNA"/>
</dbReference>
<evidence type="ECO:0000313" key="4">
    <source>
        <dbReference type="EMBL" id="OGY94110.1"/>
    </source>
</evidence>
<comment type="caution">
    <text evidence="4">The sequence shown here is derived from an EMBL/GenBank/DDBJ whole genome shotgun (WGS) entry which is preliminary data.</text>
</comment>
<dbReference type="SUPFAM" id="SSF52922">
    <property type="entry name" value="TK C-terminal domain-like"/>
    <property type="match status" value="1"/>
</dbReference>
<dbReference type="InterPro" id="IPR050722">
    <property type="entry name" value="Pyruvate:ferred/Flavod_OxRd"/>
</dbReference>
<dbReference type="Proteomes" id="UP000177626">
    <property type="component" value="Unassembled WGS sequence"/>
</dbReference>
<name>A0A1G2C0L2_9BACT</name>
<dbReference type="InterPro" id="IPR009014">
    <property type="entry name" value="Transketo_C/PFOR_II"/>
</dbReference>
<evidence type="ECO:0000259" key="3">
    <source>
        <dbReference type="Pfam" id="PF01855"/>
    </source>
</evidence>
<dbReference type="PANTHER" id="PTHR32154">
    <property type="entry name" value="PYRUVATE-FLAVODOXIN OXIDOREDUCTASE-RELATED"/>
    <property type="match status" value="1"/>
</dbReference>
<dbReference type="GO" id="GO:0006979">
    <property type="term" value="P:response to oxidative stress"/>
    <property type="evidence" value="ECO:0007669"/>
    <property type="project" value="TreeGrafter"/>
</dbReference>
<evidence type="ECO:0008006" key="6">
    <source>
        <dbReference type="Google" id="ProtNLM"/>
    </source>
</evidence>
<dbReference type="SUPFAM" id="SSF53323">
    <property type="entry name" value="Pyruvate-ferredoxin oxidoreductase, PFOR, domain III"/>
    <property type="match status" value="1"/>
</dbReference>
<dbReference type="Gene3D" id="3.40.50.970">
    <property type="match status" value="1"/>
</dbReference>
<evidence type="ECO:0000256" key="1">
    <source>
        <dbReference type="ARBA" id="ARBA00023002"/>
    </source>
</evidence>
<dbReference type="InterPro" id="IPR002869">
    <property type="entry name" value="Pyrv_flavodox_OxRed_cen"/>
</dbReference>
<sequence length="580" mass="63980">MENKKNNLTWKIGGEAGFGIKSAGMMFGKIFMRAGYEVFDYTEYPSIIRGGHNTYQLLVDTRPVNSINKKIDILVALNQNTIEQNFSELNVGGVLIYDSDKAKILPAKLAKAQITGLGIPLTTLAKEAGGEVMRNVMSLGASLALIGQSLDIANKIVKENFSRKGEVVVTNNIKALKIGFDFVTANFKGQFMCQLLTRPANNNILITANEALALGAVAGGLNFYAAYPMTPSSTILHYLAKIADKTGIVVKHAEDEISVANMALGASHVGARAMIGTSGGGFSLMTETLGLVGLTETPLVMVDVQRPGPATGLPTWTEQGDLQFMLHAAQGDFPRIIMAPGDATEAYQMGHQALNWADMYQLPVIILSDKLIAEGNTTIPKFDTKNIKINRGKILTVEQLRKIKEYRRYKVVPDGISPRTLPGMANGFFIANSDEHDPYGFSNEDSQNRIEQVDKRYRKLEQFAKTMSQPLVYGNPKAKKTVVFWGSNKGVILDSYVNLPDKIKSKLRIMQYQYLWPFPAEFTKHILNNSKEILLIENNSNAQLGNLIAQETGIVIKNKLLKYDGRPFFREDIISALKNF</sequence>
<dbReference type="InterPro" id="IPR029061">
    <property type="entry name" value="THDP-binding"/>
</dbReference>
<evidence type="ECO:0000313" key="5">
    <source>
        <dbReference type="Proteomes" id="UP000177626"/>
    </source>
</evidence>
<gene>
    <name evidence="4" type="ORF">A2406_01430</name>
</gene>
<accession>A0A1G2C0L2</accession>
<dbReference type="InterPro" id="IPR022367">
    <property type="entry name" value="2-oxoacid/accept_OxRdtase_asu"/>
</dbReference>
<dbReference type="NCBIfam" id="TIGR03710">
    <property type="entry name" value="OAFO_sf"/>
    <property type="match status" value="1"/>
</dbReference>
<proteinExistence type="predicted"/>
<dbReference type="Gene3D" id="3.40.920.10">
    <property type="entry name" value="Pyruvate-ferredoxin oxidoreductase, PFOR, domain III"/>
    <property type="match status" value="1"/>
</dbReference>
<reference evidence="4 5" key="1">
    <citation type="journal article" date="2016" name="Nat. Commun.">
        <title>Thousands of microbial genomes shed light on interconnected biogeochemical processes in an aquifer system.</title>
        <authorList>
            <person name="Anantharaman K."/>
            <person name="Brown C.T."/>
            <person name="Hug L.A."/>
            <person name="Sharon I."/>
            <person name="Castelle C.J."/>
            <person name="Probst A.J."/>
            <person name="Thomas B.C."/>
            <person name="Singh A."/>
            <person name="Wilkins M.J."/>
            <person name="Karaoz U."/>
            <person name="Brodie E.L."/>
            <person name="Williams K.H."/>
            <person name="Hubbard S.S."/>
            <person name="Banfield J.F."/>
        </authorList>
    </citation>
    <scope>NUCLEOTIDE SEQUENCE [LARGE SCALE GENOMIC DNA]</scope>
</reference>